<sequence>MAFFSALSSTIGRKLLLFGLRHIDILDKDPADFVSFDFGKKTTLEVRDVGLHVKKLVALLHLKLPPEIHLSKARASLFRVTFLLEFGVPQIVIEIDGIRVHTRLAEDSLEPCSTSRGKERSSPRARSPPRRRSPSPPSVGDASDASSDDDDYIPTVDDLAKSFLREEPEEEIKELEQELESQSEYLQDSASSDDGDDENVAGMGAPLALPTYLRNLLNTALDRLSIVVNDIDFEVQDQSSTESSGPAKEAEDPYVSLNFHVDRIAIDSVTSEEARVEVSASRTPVDDPSSRLGKRRLRVENICGRLISDAENFASVSRVSRSSSPADTRSEVSSSHKTQSEPSTSRQFVEPKPLASPEETFPQLHSSSHASGTEAGESTAPEASLPHEVLASSVNATDDDRFADAASDGGLDRSVLSDSQGSIRGPDMTASSLLYDDDGLLDYAMQNDLLNSRLDVSNNDLGQRFRNDSNVWDLDGAASSHVEPRQPLEPESTSSGLLSTSALGPQAASIQSQESATLADPPQSEVPPTDDPDPARDLSEEERTPVQNVRPPSPTDIHEEEDLSQSRLFSQDDTESLYMSAMSGVPMERSHRRNVPGGWDSSSSSTSSHDTASDSSAPIPESMIASSILRSPPEGDDGIETPRPGTPQSVFSSPLATRQASRDEVESSVEQYKRQPKLGKVFLTVDEVTLWFPLGLSREPSGDQINKSTLEASELDFNPPNLAEDSIFQGMPGSFSNYAHSTSSRKKPSTEESTRRLSSSRSPAEKPSSQHKKKAIPSVSVEVGSVLGHIDFSTGRIMFQMLSRALAVLTGENKADSKQADTRVDSSKTEVRSSIELSVKHIAIAFKDQLLAQPTDEGSVTRATLEPNSTDAILKISLSTLHAASQTAIDKGRAKLTIGKFVLSSLDHEIIAFQNSRPRSRRSVGAHPGHLNTDIEIDYEQATDRRLTIVTRPVKVMFDLEKLDEALGSFGGFSGVLELSASITSNHTVNSPTQSLSPARPRGVHFKDTPPWPPQTAPSSLPKIQIQLGEVSFHLKGKSCAVQLHTTSVRLAIRESNLRLKVSEVYLSGPYGEHDQTGAPLMVEINNSTVNFLFVPADADLDRLISIIAPSRDPYENNEDILIDTLLQQRRKGSLLRAEVGSVGVRLSDPAQMKAFDALGAELAKLSKVTKYLPDDDRPGILTLAMIQQFDLSATVNERLGDVSVAVKDASIAHVGVPALFAAEAGKVSVKRGEEVLVHEVAALPQQDHLPMVMVRFVGDEMEPVVKAKLFNVCVEYRVSTIMTALGLSDGDTADDIALGLASSVATITRAATPKPLSRQISASSSPAAPNAKPLHIDVLLRNCALGLNPRNIPAKGLLVLTDAHFLGQQSKKLEYTIKVQLRKAFVQAIDDASRLKNNHDLPSISSRAFHSNLQLHELALLGYVSLGSISAANVLVNIMGDGNDRPQQVDVEFKNELLVLESCADSTQTLIAILNGLQPPMAPSTAQQYRAVVPMDQMMQSISREAFEGAEDDDFMENADLVSDEVPTNLEYVGSFYNQDSLPTEEELGDSLLGEDDLGALTSSSTTRLRGERGLLQSFQERYEVAEGEDDFDFDDTYFKESDSEPQGKARKWSSTKNAYHLTNEFKDRDAPLKVQVRDVNIIWNIYEGYDWPKTRSAIAQAVEDVEIKAEQRRQKPHYEDDEDDFVEEDFLFNSVWIGVPVTEEKGVLAKRINEEINRRPDDVMSETGSYATSTATRSTGATLRPGSANKSTRGRLKLERSKYKRIAFELRGVAVDLVVFPPDTGETVNSIDVRVRDCDIYDHIPKSNWKKFMTCQVDPSERELNRPMINLELLTVKPVTGLAASELVIKVHVLPLLLHVDQDALDFIKSFFAFKDASAVHNSSPSDGPFIQRLEVVAIPVSFHYKPRRVDYRGLRAGRTSELMNFFVLDGARFILKHVILYGIQSFDKLHDTLSDVWTPDVTKNQLPSVLGGLAVVRPLVDVGAGVRDLVVVPVREYRKDGRIVRSLQKGIFAFATHTTSEVARLGAKVAIGTQNILEGAEKFLNPAQASPGRSPAHHDWDGEDPSSSDSEEPRTVSNYANQPIGMRAGLQSAARHLQRDLMAARDAVIAMPAEFMEDGTGLGVAKVLAKRAPTIVLRPAMGAMKATSNTLLGLGNALDKQSRRKIDDKYKSY</sequence>
<feature type="compositionally biased region" description="Low complexity" evidence="13">
    <location>
        <begin position="756"/>
        <end position="767"/>
    </location>
</feature>
<dbReference type="GO" id="GO:0034045">
    <property type="term" value="C:phagophore assembly site membrane"/>
    <property type="evidence" value="ECO:0007669"/>
    <property type="project" value="UniProtKB-SubCell"/>
</dbReference>
<feature type="compositionally biased region" description="Low complexity" evidence="13">
    <location>
        <begin position="600"/>
        <end position="617"/>
    </location>
</feature>
<dbReference type="GO" id="GO:0006869">
    <property type="term" value="P:lipid transport"/>
    <property type="evidence" value="ECO:0007669"/>
    <property type="project" value="UniProtKB-KW"/>
</dbReference>
<feature type="compositionally biased region" description="Polar residues" evidence="13">
    <location>
        <begin position="646"/>
        <end position="659"/>
    </location>
</feature>
<keyword evidence="5" id="KW-0813">Transport</keyword>
<feature type="region of interest" description="Disordered" evidence="13">
    <location>
        <begin position="477"/>
        <end position="571"/>
    </location>
</feature>
<dbReference type="InterPro" id="IPR026849">
    <property type="entry name" value="ATG2"/>
</dbReference>
<evidence type="ECO:0000313" key="15">
    <source>
        <dbReference type="Proteomes" id="UP000799291"/>
    </source>
</evidence>
<evidence type="ECO:0000256" key="5">
    <source>
        <dbReference type="ARBA" id="ARBA00022448"/>
    </source>
</evidence>
<dbReference type="EMBL" id="MU005593">
    <property type="protein sequence ID" value="KAF2681024.1"/>
    <property type="molecule type" value="Genomic_DNA"/>
</dbReference>
<evidence type="ECO:0000313" key="14">
    <source>
        <dbReference type="EMBL" id="KAF2681024.1"/>
    </source>
</evidence>
<dbReference type="Pfam" id="PF13329">
    <property type="entry name" value="ATG2_CAD"/>
    <property type="match status" value="1"/>
</dbReference>
<evidence type="ECO:0000256" key="3">
    <source>
        <dbReference type="ARBA" id="ARBA00009714"/>
    </source>
</evidence>
<feature type="compositionally biased region" description="Acidic residues" evidence="13">
    <location>
        <begin position="2064"/>
        <end position="2073"/>
    </location>
</feature>
<keyword evidence="7" id="KW-0072">Autophagy</keyword>
<dbReference type="GO" id="GO:0000422">
    <property type="term" value="P:autophagy of mitochondrion"/>
    <property type="evidence" value="ECO:0007669"/>
    <property type="project" value="TreeGrafter"/>
</dbReference>
<feature type="compositionally biased region" description="Polar residues" evidence="13">
    <location>
        <begin position="325"/>
        <end position="347"/>
    </location>
</feature>
<dbReference type="GO" id="GO:0000045">
    <property type="term" value="P:autophagosome assembly"/>
    <property type="evidence" value="ECO:0007669"/>
    <property type="project" value="TreeGrafter"/>
</dbReference>
<feature type="region of interest" description="Disordered" evidence="13">
    <location>
        <begin position="583"/>
        <end position="672"/>
    </location>
</feature>
<dbReference type="Proteomes" id="UP000799291">
    <property type="component" value="Unassembled WGS sequence"/>
</dbReference>
<evidence type="ECO:0000256" key="10">
    <source>
        <dbReference type="ARBA" id="ARBA00024479"/>
    </source>
</evidence>
<keyword evidence="15" id="KW-1185">Reference proteome</keyword>
<dbReference type="GO" id="GO:0034727">
    <property type="term" value="P:piecemeal microautophagy of the nucleus"/>
    <property type="evidence" value="ECO:0007669"/>
    <property type="project" value="TreeGrafter"/>
</dbReference>
<dbReference type="OrthoDB" id="18982at2759"/>
<evidence type="ECO:0000256" key="1">
    <source>
        <dbReference type="ARBA" id="ARBA00004406"/>
    </source>
</evidence>
<feature type="compositionally biased region" description="Low complexity" evidence="13">
    <location>
        <begin position="489"/>
        <end position="504"/>
    </location>
</feature>
<keyword evidence="6" id="KW-0256">Endoplasmic reticulum</keyword>
<evidence type="ECO:0000256" key="13">
    <source>
        <dbReference type="SAM" id="MobiDB-lite"/>
    </source>
</evidence>
<feature type="compositionally biased region" description="Low complexity" evidence="13">
    <location>
        <begin position="1729"/>
        <end position="1744"/>
    </location>
</feature>
<keyword evidence="8" id="KW-0445">Lipid transport</keyword>
<dbReference type="GO" id="GO:0061709">
    <property type="term" value="P:reticulophagy"/>
    <property type="evidence" value="ECO:0007669"/>
    <property type="project" value="TreeGrafter"/>
</dbReference>
<dbReference type="GO" id="GO:0043495">
    <property type="term" value="F:protein-membrane adaptor activity"/>
    <property type="evidence" value="ECO:0007669"/>
    <property type="project" value="TreeGrafter"/>
</dbReference>
<comment type="similarity">
    <text evidence="3">Belongs to the ATG2 family.</text>
</comment>
<feature type="compositionally biased region" description="Acidic residues" evidence="13">
    <location>
        <begin position="168"/>
        <end position="181"/>
    </location>
</feature>
<dbReference type="GO" id="GO:0005789">
    <property type="term" value="C:endoplasmic reticulum membrane"/>
    <property type="evidence" value="ECO:0007669"/>
    <property type="project" value="UniProtKB-SubCell"/>
</dbReference>
<comment type="catalytic activity">
    <reaction evidence="12">
        <text>a 1,2-diacyl-sn-glycero-3-phosphocholine(in) = a 1,2-diacyl-sn-glycero-3-phosphocholine(out)</text>
        <dbReference type="Rhea" id="RHEA:38571"/>
        <dbReference type="ChEBI" id="CHEBI:57643"/>
    </reaction>
</comment>
<evidence type="ECO:0000256" key="6">
    <source>
        <dbReference type="ARBA" id="ARBA00022824"/>
    </source>
</evidence>
<dbReference type="PANTHER" id="PTHR13190">
    <property type="entry name" value="AUTOPHAGY-RELATED 2, ISOFORM A"/>
    <property type="match status" value="1"/>
</dbReference>
<dbReference type="GO" id="GO:0061723">
    <property type="term" value="P:glycophagy"/>
    <property type="evidence" value="ECO:0007669"/>
    <property type="project" value="TreeGrafter"/>
</dbReference>
<keyword evidence="9" id="KW-0472">Membrane</keyword>
<evidence type="ECO:0000256" key="11">
    <source>
        <dbReference type="ARBA" id="ARBA00024615"/>
    </source>
</evidence>
<feature type="region of interest" description="Disordered" evidence="13">
    <location>
        <begin position="2049"/>
        <end position="2086"/>
    </location>
</feature>
<gene>
    <name evidence="14" type="ORF">K458DRAFT_85184</name>
</gene>
<comment type="catalytic activity">
    <reaction evidence="11">
        <text>a 1,2-diacyl-sn-glycero-3-phosphoethanolamine(in) = a 1,2-diacyl-sn-glycero-3-phosphoethanolamine(out)</text>
        <dbReference type="Rhea" id="RHEA:38895"/>
        <dbReference type="ChEBI" id="CHEBI:64612"/>
    </reaction>
</comment>
<feature type="region of interest" description="Disordered" evidence="13">
    <location>
        <begin position="1724"/>
        <end position="1754"/>
    </location>
</feature>
<reference evidence="14" key="1">
    <citation type="journal article" date="2020" name="Stud. Mycol.">
        <title>101 Dothideomycetes genomes: a test case for predicting lifestyles and emergence of pathogens.</title>
        <authorList>
            <person name="Haridas S."/>
            <person name="Albert R."/>
            <person name="Binder M."/>
            <person name="Bloem J."/>
            <person name="Labutti K."/>
            <person name="Salamov A."/>
            <person name="Andreopoulos B."/>
            <person name="Baker S."/>
            <person name="Barry K."/>
            <person name="Bills G."/>
            <person name="Bluhm B."/>
            <person name="Cannon C."/>
            <person name="Castanera R."/>
            <person name="Culley D."/>
            <person name="Daum C."/>
            <person name="Ezra D."/>
            <person name="Gonzalez J."/>
            <person name="Henrissat B."/>
            <person name="Kuo A."/>
            <person name="Liang C."/>
            <person name="Lipzen A."/>
            <person name="Lutzoni F."/>
            <person name="Magnuson J."/>
            <person name="Mondo S."/>
            <person name="Nolan M."/>
            <person name="Ohm R."/>
            <person name="Pangilinan J."/>
            <person name="Park H.-J."/>
            <person name="Ramirez L."/>
            <person name="Alfaro M."/>
            <person name="Sun H."/>
            <person name="Tritt A."/>
            <person name="Yoshinaga Y."/>
            <person name="Zwiers L.-H."/>
            <person name="Turgeon B."/>
            <person name="Goodwin S."/>
            <person name="Spatafora J."/>
            <person name="Crous P."/>
            <person name="Grigoriev I."/>
        </authorList>
    </citation>
    <scope>NUCLEOTIDE SEQUENCE</scope>
    <source>
        <strain evidence="14">CBS 122367</strain>
    </source>
</reference>
<dbReference type="PANTHER" id="PTHR13190:SF1">
    <property type="entry name" value="AUTOPHAGY-RELATED 2, ISOFORM A"/>
    <property type="match status" value="1"/>
</dbReference>
<evidence type="ECO:0000256" key="4">
    <source>
        <dbReference type="ARBA" id="ARBA00018070"/>
    </source>
</evidence>
<dbReference type="GO" id="GO:0032266">
    <property type="term" value="F:phosphatidylinositol-3-phosphate binding"/>
    <property type="evidence" value="ECO:0007669"/>
    <property type="project" value="TreeGrafter"/>
</dbReference>
<dbReference type="GO" id="GO:0061908">
    <property type="term" value="C:phagophore"/>
    <property type="evidence" value="ECO:0007669"/>
    <property type="project" value="TreeGrafter"/>
</dbReference>
<comment type="subcellular location">
    <subcellularLocation>
        <location evidence="1">Endoplasmic reticulum membrane</location>
        <topology evidence="1">Peripheral membrane protein</topology>
    </subcellularLocation>
    <subcellularLocation>
        <location evidence="2">Preautophagosomal structure membrane</location>
        <topology evidence="2">Peripheral membrane protein</topology>
    </subcellularLocation>
</comment>
<feature type="region of interest" description="Disordered" evidence="13">
    <location>
        <begin position="108"/>
        <end position="153"/>
    </location>
</feature>
<feature type="region of interest" description="Disordered" evidence="13">
    <location>
        <begin position="315"/>
        <end position="383"/>
    </location>
</feature>
<feature type="compositionally biased region" description="Low complexity" evidence="13">
    <location>
        <begin position="315"/>
        <end position="324"/>
    </location>
</feature>
<evidence type="ECO:0000256" key="9">
    <source>
        <dbReference type="ARBA" id="ARBA00023136"/>
    </source>
</evidence>
<comment type="catalytic activity">
    <reaction evidence="10">
        <text>a 1,2-diacyl-sn-glycero-3-phospho-L-serine(in) = a 1,2-diacyl-sn-glycero-3-phospho-L-serine(out)</text>
        <dbReference type="Rhea" id="RHEA:38663"/>
        <dbReference type="ChEBI" id="CHEBI:57262"/>
    </reaction>
</comment>
<feature type="region of interest" description="Disordered" evidence="13">
    <location>
        <begin position="724"/>
        <end position="776"/>
    </location>
</feature>
<accession>A0A6G1IS00</accession>
<feature type="compositionally biased region" description="Basic and acidic residues" evidence="13">
    <location>
        <begin position="533"/>
        <end position="544"/>
    </location>
</feature>
<proteinExistence type="inferred from homology"/>
<evidence type="ECO:0000256" key="7">
    <source>
        <dbReference type="ARBA" id="ARBA00023006"/>
    </source>
</evidence>
<organism evidence="14 15">
    <name type="scientific">Lentithecium fluviatile CBS 122367</name>
    <dbReference type="NCBI Taxonomy" id="1168545"/>
    <lineage>
        <taxon>Eukaryota</taxon>
        <taxon>Fungi</taxon>
        <taxon>Dikarya</taxon>
        <taxon>Ascomycota</taxon>
        <taxon>Pezizomycotina</taxon>
        <taxon>Dothideomycetes</taxon>
        <taxon>Pleosporomycetidae</taxon>
        <taxon>Pleosporales</taxon>
        <taxon>Massarineae</taxon>
        <taxon>Lentitheciaceae</taxon>
        <taxon>Lentithecium</taxon>
    </lineage>
</organism>
<feature type="region of interest" description="Disordered" evidence="13">
    <location>
        <begin position="168"/>
        <end position="202"/>
    </location>
</feature>
<evidence type="ECO:0000256" key="2">
    <source>
        <dbReference type="ARBA" id="ARBA00004623"/>
    </source>
</evidence>
<evidence type="ECO:0000256" key="8">
    <source>
        <dbReference type="ARBA" id="ARBA00023055"/>
    </source>
</evidence>
<name>A0A6G1IS00_9PLEO</name>
<protein>
    <recommendedName>
        <fullName evidence="4">Autophagy-related protein 2</fullName>
    </recommendedName>
</protein>
<evidence type="ECO:0000256" key="12">
    <source>
        <dbReference type="ARBA" id="ARBA00024631"/>
    </source>
</evidence>
<feature type="region of interest" description="Disordered" evidence="13">
    <location>
        <begin position="395"/>
        <end position="428"/>
    </location>
</feature>